<accession>A0A0A9DJX8</accession>
<proteinExistence type="predicted"/>
<name>A0A0A9DJX8_ARUDO</name>
<evidence type="ECO:0000313" key="1">
    <source>
        <dbReference type="EMBL" id="JAD88899.1"/>
    </source>
</evidence>
<dbReference type="AlphaFoldDB" id="A0A0A9DJX8"/>
<reference evidence="1" key="1">
    <citation type="submission" date="2014-09" db="EMBL/GenBank/DDBJ databases">
        <authorList>
            <person name="Magalhaes I.L.F."/>
            <person name="Oliveira U."/>
            <person name="Santos F.R."/>
            <person name="Vidigal T.H.D.A."/>
            <person name="Brescovit A.D."/>
            <person name="Santos A.J."/>
        </authorList>
    </citation>
    <scope>NUCLEOTIDE SEQUENCE</scope>
    <source>
        <tissue evidence="1">Shoot tissue taken approximately 20 cm above the soil surface</tissue>
    </source>
</reference>
<protein>
    <submittedName>
        <fullName evidence="1">Uncharacterized protein</fullName>
    </submittedName>
</protein>
<organism evidence="1">
    <name type="scientific">Arundo donax</name>
    <name type="common">Giant reed</name>
    <name type="synonym">Donax arundinaceus</name>
    <dbReference type="NCBI Taxonomy" id="35708"/>
    <lineage>
        <taxon>Eukaryota</taxon>
        <taxon>Viridiplantae</taxon>
        <taxon>Streptophyta</taxon>
        <taxon>Embryophyta</taxon>
        <taxon>Tracheophyta</taxon>
        <taxon>Spermatophyta</taxon>
        <taxon>Magnoliopsida</taxon>
        <taxon>Liliopsida</taxon>
        <taxon>Poales</taxon>
        <taxon>Poaceae</taxon>
        <taxon>PACMAD clade</taxon>
        <taxon>Arundinoideae</taxon>
        <taxon>Arundineae</taxon>
        <taxon>Arundo</taxon>
    </lineage>
</organism>
<reference evidence="1" key="2">
    <citation type="journal article" date="2015" name="Data Brief">
        <title>Shoot transcriptome of the giant reed, Arundo donax.</title>
        <authorList>
            <person name="Barrero R.A."/>
            <person name="Guerrero F.D."/>
            <person name="Moolhuijzen P."/>
            <person name="Goolsby J.A."/>
            <person name="Tidwell J."/>
            <person name="Bellgard S.E."/>
            <person name="Bellgard M.I."/>
        </authorList>
    </citation>
    <scope>NUCLEOTIDE SEQUENCE</scope>
    <source>
        <tissue evidence="1">Shoot tissue taken approximately 20 cm above the soil surface</tissue>
    </source>
</reference>
<dbReference type="EMBL" id="GBRH01208996">
    <property type="protein sequence ID" value="JAD88899.1"/>
    <property type="molecule type" value="Transcribed_RNA"/>
</dbReference>
<sequence>MVKTVCVTGFCCADSAFYSLCLYNSDPSKLVINAQAYRGMSC</sequence>